<gene>
    <name evidence="2" type="ORF">C8D72_2488</name>
</gene>
<evidence type="ECO:0000313" key="2">
    <source>
        <dbReference type="EMBL" id="REC94120.1"/>
    </source>
</evidence>
<proteinExistence type="predicted"/>
<dbReference type="RefSeq" id="WP_245955243.1">
    <property type="nucleotide sequence ID" value="NZ_QRDJ01000008.1"/>
</dbReference>
<protein>
    <submittedName>
        <fullName evidence="2">Putative salt-induced outer membrane protein</fullName>
    </submittedName>
</protein>
<comment type="caution">
    <text evidence="2">The sequence shown here is derived from an EMBL/GenBank/DDBJ whole genome shotgun (WGS) entry which is preliminary data.</text>
</comment>
<dbReference type="Proteomes" id="UP000256334">
    <property type="component" value="Unassembled WGS sequence"/>
</dbReference>
<dbReference type="PROSITE" id="PS51257">
    <property type="entry name" value="PROKAR_LIPOPROTEIN"/>
    <property type="match status" value="1"/>
</dbReference>
<reference evidence="2 3" key="1">
    <citation type="submission" date="2018-07" db="EMBL/GenBank/DDBJ databases">
        <title>Genomic Encyclopedia of Type Strains, Phase IV (KMG-IV): sequencing the most valuable type-strain genomes for metagenomic binning, comparative biology and taxonomic classification.</title>
        <authorList>
            <person name="Goeker M."/>
        </authorList>
    </citation>
    <scope>NUCLEOTIDE SEQUENCE [LARGE SCALE GENOMIC DNA]</scope>
    <source>
        <strain evidence="2 3">DSM 14324</strain>
    </source>
</reference>
<keyword evidence="1" id="KW-0732">Signal</keyword>
<feature type="chain" id="PRO_5017590311" evidence="1">
    <location>
        <begin position="51"/>
        <end position="279"/>
    </location>
</feature>
<organism evidence="2 3">
    <name type="scientific">Kushneria indalinina DSM 14324</name>
    <dbReference type="NCBI Taxonomy" id="1122140"/>
    <lineage>
        <taxon>Bacteria</taxon>
        <taxon>Pseudomonadati</taxon>
        <taxon>Pseudomonadota</taxon>
        <taxon>Gammaproteobacteria</taxon>
        <taxon>Oceanospirillales</taxon>
        <taxon>Halomonadaceae</taxon>
        <taxon>Kushneria</taxon>
    </lineage>
</organism>
<dbReference type="AlphaFoldDB" id="A0A3D9DTL2"/>
<dbReference type="Pfam" id="PF04338">
    <property type="entry name" value="DUF481"/>
    <property type="match status" value="1"/>
</dbReference>
<dbReference type="InterPro" id="IPR007433">
    <property type="entry name" value="DUF481"/>
</dbReference>
<accession>A0A3D9DTL2</accession>
<sequence>MTMRSPVHANNSVTTPAAPVALSCPPPALRRCLGLFVLTVLACWQNSAQAADSLFYAPPPPSDDAVPFSGAIELGYTALSGNTNTETLLGKGRITWYDQAWTHTTRAEVKSVSDSENTTAEQYLFSQRERYSLEDSLNYLFGLARYEKERFSGYDNQFTTIVGYGRQLFDTDLQALSLEAGPGYRFDDYENGGSRHMMLGYLAADYALTLSDTASFIQQFSVEGAEDNVTIRSYSAISVAINSSLSLRVSHDIKSNSSPPREADAHTDRTTAASVVYNF</sequence>
<dbReference type="EMBL" id="QRDJ01000008">
    <property type="protein sequence ID" value="REC94120.1"/>
    <property type="molecule type" value="Genomic_DNA"/>
</dbReference>
<evidence type="ECO:0000313" key="3">
    <source>
        <dbReference type="Proteomes" id="UP000256334"/>
    </source>
</evidence>
<feature type="signal peptide" evidence="1">
    <location>
        <begin position="1"/>
        <end position="50"/>
    </location>
</feature>
<name>A0A3D9DTL2_9GAMM</name>
<keyword evidence="3" id="KW-1185">Reference proteome</keyword>
<evidence type="ECO:0000256" key="1">
    <source>
        <dbReference type="SAM" id="SignalP"/>
    </source>
</evidence>